<dbReference type="InterPro" id="IPR058792">
    <property type="entry name" value="Beta-barrel_RND_2"/>
</dbReference>
<dbReference type="SUPFAM" id="SSF111369">
    <property type="entry name" value="HlyD-like secretion proteins"/>
    <property type="match status" value="3"/>
</dbReference>
<dbReference type="EMBL" id="WRPA01000002">
    <property type="protein sequence ID" value="MXR67880.1"/>
    <property type="molecule type" value="Genomic_DNA"/>
</dbReference>
<sequence>MSKRRIFIVLPLLLLALVVAGYYWWSQVRFIESTDNAYVEADISNISVKVPGYVVTAKVTDNQHVEQGQLLAELESNQYRAKVSQSQASLQSRQAELQTLSAKVTLQQAIIRQAAAGVASAEAEKIRAEQQLKRTTKLRHRDYSSQDEVDQATAAFDSAVGHLDEAKAALVAKQAELAVLNAQLNQSQSQVAQAKAGLELAEIQLADTQIRAPFSGVIGKRGALTGQYVQPGQSLYSLVPDGAVWITANFKETQIQHMQPGQLVQVHLDAFPDQSFTGVIDSLAPASGAKFSLLPAENATGNFTKIVQRIPVRIRLELDDQTNIVPGLSAVVKVDTRGAPKDTVIASNRKQVSVKATQ</sequence>
<reference evidence="5 6" key="1">
    <citation type="submission" date="2019-12" db="EMBL/GenBank/DDBJ databases">
        <title>Shewanella insulae sp. nov., isolated from a tidal flat.</title>
        <authorList>
            <person name="Yoon J.-H."/>
        </authorList>
    </citation>
    <scope>NUCLEOTIDE SEQUENCE [LARGE SCALE GENOMIC DNA]</scope>
    <source>
        <strain evidence="5 6">JBTF-M18</strain>
    </source>
</reference>
<name>A0A6L7HV49_9GAMM</name>
<dbReference type="InterPro" id="IPR058625">
    <property type="entry name" value="MdtA-like_BSH"/>
</dbReference>
<dbReference type="Gene3D" id="2.40.30.170">
    <property type="match status" value="1"/>
</dbReference>
<organism evidence="5 6">
    <name type="scientific">Shewanella insulae</name>
    <dbReference type="NCBI Taxonomy" id="2681496"/>
    <lineage>
        <taxon>Bacteria</taxon>
        <taxon>Pseudomonadati</taxon>
        <taxon>Pseudomonadota</taxon>
        <taxon>Gammaproteobacteria</taxon>
        <taxon>Alteromonadales</taxon>
        <taxon>Shewanellaceae</taxon>
        <taxon>Shewanella</taxon>
    </lineage>
</organism>
<dbReference type="Gene3D" id="1.10.287.470">
    <property type="entry name" value="Helix hairpin bin"/>
    <property type="match status" value="2"/>
</dbReference>
<dbReference type="Pfam" id="PF25954">
    <property type="entry name" value="Beta-barrel_RND_2"/>
    <property type="match status" value="1"/>
</dbReference>
<evidence type="ECO:0000259" key="3">
    <source>
        <dbReference type="Pfam" id="PF25917"/>
    </source>
</evidence>
<keyword evidence="6" id="KW-1185">Reference proteome</keyword>
<feature type="coiled-coil region" evidence="2">
    <location>
        <begin position="163"/>
        <end position="204"/>
    </location>
</feature>
<evidence type="ECO:0000256" key="1">
    <source>
        <dbReference type="ARBA" id="ARBA00009477"/>
    </source>
</evidence>
<evidence type="ECO:0000313" key="5">
    <source>
        <dbReference type="EMBL" id="MXR67880.1"/>
    </source>
</evidence>
<feature type="domain" description="CusB-like beta-barrel" evidence="4">
    <location>
        <begin position="244"/>
        <end position="286"/>
    </location>
</feature>
<feature type="coiled-coil region" evidence="2">
    <location>
        <begin position="111"/>
        <end position="138"/>
    </location>
</feature>
<dbReference type="AlphaFoldDB" id="A0A6L7HV49"/>
<accession>A0A6L7HV49</accession>
<feature type="domain" description="Multidrug resistance protein MdtA-like barrel-sandwich hybrid" evidence="3">
    <location>
        <begin position="45"/>
        <end position="236"/>
    </location>
</feature>
<evidence type="ECO:0000313" key="6">
    <source>
        <dbReference type="Proteomes" id="UP000474778"/>
    </source>
</evidence>
<dbReference type="RefSeq" id="WP_160793855.1">
    <property type="nucleotide sequence ID" value="NZ_CANMWR010000025.1"/>
</dbReference>
<keyword evidence="2" id="KW-0175">Coiled coil</keyword>
<dbReference type="Pfam" id="PF25917">
    <property type="entry name" value="BSH_RND"/>
    <property type="match status" value="1"/>
</dbReference>
<dbReference type="PANTHER" id="PTHR30386">
    <property type="entry name" value="MEMBRANE FUSION SUBUNIT OF EMRAB-TOLC MULTIDRUG EFFLUX PUMP"/>
    <property type="match status" value="1"/>
</dbReference>
<gene>
    <name evidence="5" type="ORF">GNT65_04230</name>
</gene>
<protein>
    <submittedName>
        <fullName evidence="5">HlyD family efflux transporter periplasmic adaptor subunit</fullName>
    </submittedName>
</protein>
<dbReference type="Proteomes" id="UP000474778">
    <property type="component" value="Unassembled WGS sequence"/>
</dbReference>
<dbReference type="Gene3D" id="2.40.50.100">
    <property type="match status" value="1"/>
</dbReference>
<dbReference type="GO" id="GO:0055085">
    <property type="term" value="P:transmembrane transport"/>
    <property type="evidence" value="ECO:0007669"/>
    <property type="project" value="InterPro"/>
</dbReference>
<proteinExistence type="inferred from homology"/>
<dbReference type="InterPro" id="IPR050739">
    <property type="entry name" value="MFP"/>
</dbReference>
<evidence type="ECO:0000259" key="4">
    <source>
        <dbReference type="Pfam" id="PF25954"/>
    </source>
</evidence>
<dbReference type="PANTHER" id="PTHR30386:SF24">
    <property type="entry name" value="MULTIDRUG RESISTANCE EFFLUX PUMP"/>
    <property type="match status" value="1"/>
</dbReference>
<evidence type="ECO:0000256" key="2">
    <source>
        <dbReference type="SAM" id="Coils"/>
    </source>
</evidence>
<comment type="caution">
    <text evidence="5">The sequence shown here is derived from an EMBL/GenBank/DDBJ whole genome shotgun (WGS) entry which is preliminary data.</text>
</comment>
<comment type="similarity">
    <text evidence="1">Belongs to the membrane fusion protein (MFP) (TC 8.A.1) family.</text>
</comment>